<keyword evidence="7" id="KW-0449">Lipoprotein</keyword>
<dbReference type="PANTHER" id="PTHR22883">
    <property type="entry name" value="ZINC FINGER DHHC DOMAIN CONTAINING PROTEIN"/>
    <property type="match status" value="1"/>
</dbReference>
<evidence type="ECO:0000256" key="9">
    <source>
        <dbReference type="ARBA" id="ARBA00048048"/>
    </source>
</evidence>
<dbReference type="GO" id="GO:0005783">
    <property type="term" value="C:endoplasmic reticulum"/>
    <property type="evidence" value="ECO:0007669"/>
    <property type="project" value="TreeGrafter"/>
</dbReference>
<dbReference type="GO" id="GO:0019706">
    <property type="term" value="F:protein-cysteine S-palmitoyltransferase activity"/>
    <property type="evidence" value="ECO:0007669"/>
    <property type="project" value="UniProtKB-EC"/>
</dbReference>
<name>A0A068SHZ3_9FUNG</name>
<feature type="transmembrane region" description="Helical" evidence="10">
    <location>
        <begin position="204"/>
        <end position="227"/>
    </location>
</feature>
<keyword evidence="4 10" id="KW-1133">Transmembrane helix</keyword>
<dbReference type="Pfam" id="PF01529">
    <property type="entry name" value="DHHC"/>
    <property type="match status" value="1"/>
</dbReference>
<dbReference type="GO" id="GO:0006612">
    <property type="term" value="P:protein targeting to membrane"/>
    <property type="evidence" value="ECO:0007669"/>
    <property type="project" value="TreeGrafter"/>
</dbReference>
<keyword evidence="13" id="KW-1185">Reference proteome</keyword>
<reference evidence="12" key="1">
    <citation type="submission" date="2013-08" db="EMBL/GenBank/DDBJ databases">
        <title>Gene expansion shapes genome architecture in the human pathogen Lichtheimia corymbifera: an evolutionary genomics analysis in the ancient terrestrial Mucorales (Mucoromycotina).</title>
        <authorList>
            <person name="Schwartze V.U."/>
            <person name="Winter S."/>
            <person name="Shelest E."/>
            <person name="Marcet-Houben M."/>
            <person name="Horn F."/>
            <person name="Wehner S."/>
            <person name="Hoffmann K."/>
            <person name="Riege K."/>
            <person name="Sammeth M."/>
            <person name="Nowrousian M."/>
            <person name="Valiante V."/>
            <person name="Linde J."/>
            <person name="Jacobsen I.D."/>
            <person name="Marz M."/>
            <person name="Brakhage A.A."/>
            <person name="Gabaldon T."/>
            <person name="Bocker S."/>
            <person name="Voigt K."/>
        </authorList>
    </citation>
    <scope>NUCLEOTIDE SEQUENCE [LARGE SCALE GENOMIC DNA]</scope>
    <source>
        <strain evidence="12">FSU 9682</strain>
    </source>
</reference>
<evidence type="ECO:0000256" key="3">
    <source>
        <dbReference type="ARBA" id="ARBA00022692"/>
    </source>
</evidence>
<feature type="transmembrane region" description="Helical" evidence="10">
    <location>
        <begin position="106"/>
        <end position="125"/>
    </location>
</feature>
<evidence type="ECO:0000256" key="1">
    <source>
        <dbReference type="ARBA" id="ARBA00004141"/>
    </source>
</evidence>
<dbReference type="Proteomes" id="UP000027586">
    <property type="component" value="Unassembled WGS sequence"/>
</dbReference>
<organism evidence="12 13">
    <name type="scientific">Lichtheimia corymbifera JMRC:FSU:9682</name>
    <dbReference type="NCBI Taxonomy" id="1263082"/>
    <lineage>
        <taxon>Eukaryota</taxon>
        <taxon>Fungi</taxon>
        <taxon>Fungi incertae sedis</taxon>
        <taxon>Mucoromycota</taxon>
        <taxon>Mucoromycotina</taxon>
        <taxon>Mucoromycetes</taxon>
        <taxon>Mucorales</taxon>
        <taxon>Lichtheimiaceae</taxon>
        <taxon>Lichtheimia</taxon>
    </lineage>
</organism>
<evidence type="ECO:0000256" key="2">
    <source>
        <dbReference type="ARBA" id="ARBA00022679"/>
    </source>
</evidence>
<comment type="domain">
    <text evidence="10">The DHHC domain is required for palmitoyltransferase activity.</text>
</comment>
<feature type="transmembrane region" description="Helical" evidence="10">
    <location>
        <begin position="267"/>
        <end position="288"/>
    </location>
</feature>
<dbReference type="AlphaFoldDB" id="A0A068SHZ3"/>
<dbReference type="VEuPathDB" id="FungiDB:LCOR_12282.1"/>
<dbReference type="STRING" id="1263082.A0A068SHZ3"/>
<sequence length="377" mass="43855">MNLLLIAVAILLFFGLIVFILLFGESPRLRNGIVGKANRALTVYIPRWIIGTLKKILGPKNWNRLSHLWHYCFESRNPFLQIFFMILTSGSIYLFLKYGLPHIPGIYLHSTHLIIIPSQIVSLYLSYYMACTVDPGTITADNVQQYLDHFKYDGLLYQPKQCSTCRLEKPARSKHCSMCKACIGRLDHHCFWINRCVGVNNHRFFFIFLFTLVQFCAYGAYLCFQIYRGMIIEWGLDAAYVIDKKTGQHSPITFRKAFLHVLQKDRIIGAIGILATVVSLVVFLFFLYQLYLAGRGITTNEAFKWELIEDSIDRGELWLEEEKTATNDKDKVKKRMDGSKKRQRKVESLEELDNIYDEGFYRNLYNVFFPPRMKKAA</sequence>
<feature type="domain" description="Palmitoyltransferase DHHC" evidence="11">
    <location>
        <begin position="158"/>
        <end position="305"/>
    </location>
</feature>
<evidence type="ECO:0000313" key="12">
    <source>
        <dbReference type="EMBL" id="CDH61507.1"/>
    </source>
</evidence>
<accession>A0A068SHZ3</accession>
<dbReference type="OrthoDB" id="9909019at2759"/>
<evidence type="ECO:0000256" key="4">
    <source>
        <dbReference type="ARBA" id="ARBA00022989"/>
    </source>
</evidence>
<dbReference type="InterPro" id="IPR001594">
    <property type="entry name" value="Palmitoyltrfase_DHHC"/>
</dbReference>
<dbReference type="PROSITE" id="PS50216">
    <property type="entry name" value="DHHC"/>
    <property type="match status" value="1"/>
</dbReference>
<feature type="transmembrane region" description="Helical" evidence="10">
    <location>
        <begin position="6"/>
        <end position="24"/>
    </location>
</feature>
<keyword evidence="2 10" id="KW-0808">Transferase</keyword>
<gene>
    <name evidence="12" type="ORF">LCOR_12282.1</name>
</gene>
<keyword evidence="5 10" id="KW-0472">Membrane</keyword>
<dbReference type="GO" id="GO:0016020">
    <property type="term" value="C:membrane"/>
    <property type="evidence" value="ECO:0007669"/>
    <property type="project" value="UniProtKB-SubCell"/>
</dbReference>
<evidence type="ECO:0000259" key="11">
    <source>
        <dbReference type="Pfam" id="PF01529"/>
    </source>
</evidence>
<evidence type="ECO:0000256" key="5">
    <source>
        <dbReference type="ARBA" id="ARBA00023136"/>
    </source>
</evidence>
<evidence type="ECO:0000256" key="6">
    <source>
        <dbReference type="ARBA" id="ARBA00023139"/>
    </source>
</evidence>
<comment type="subcellular location">
    <subcellularLocation>
        <location evidence="1">Membrane</location>
        <topology evidence="1">Multi-pass membrane protein</topology>
    </subcellularLocation>
</comment>
<comment type="caution">
    <text evidence="12">The sequence shown here is derived from an EMBL/GenBank/DDBJ whole genome shotgun (WGS) entry which is preliminary data.</text>
</comment>
<evidence type="ECO:0000256" key="7">
    <source>
        <dbReference type="ARBA" id="ARBA00023288"/>
    </source>
</evidence>
<keyword evidence="8 10" id="KW-0012">Acyltransferase</keyword>
<dbReference type="InterPro" id="IPR039859">
    <property type="entry name" value="PFA4/ZDH16/20/ERF2-like"/>
</dbReference>
<evidence type="ECO:0000256" key="8">
    <source>
        <dbReference type="ARBA" id="ARBA00023315"/>
    </source>
</evidence>
<feature type="transmembrane region" description="Helical" evidence="10">
    <location>
        <begin position="79"/>
        <end position="100"/>
    </location>
</feature>
<evidence type="ECO:0000313" key="13">
    <source>
        <dbReference type="Proteomes" id="UP000027586"/>
    </source>
</evidence>
<dbReference type="EMBL" id="CBTN010000202">
    <property type="protein sequence ID" value="CDH61507.1"/>
    <property type="molecule type" value="Genomic_DNA"/>
</dbReference>
<protein>
    <recommendedName>
        <fullName evidence="10">Palmitoyltransferase</fullName>
        <ecNumber evidence="10">2.3.1.225</ecNumber>
    </recommendedName>
</protein>
<comment type="catalytic activity">
    <reaction evidence="9 10">
        <text>L-cysteinyl-[protein] + hexadecanoyl-CoA = S-hexadecanoyl-L-cysteinyl-[protein] + CoA</text>
        <dbReference type="Rhea" id="RHEA:36683"/>
        <dbReference type="Rhea" id="RHEA-COMP:10131"/>
        <dbReference type="Rhea" id="RHEA-COMP:11032"/>
        <dbReference type="ChEBI" id="CHEBI:29950"/>
        <dbReference type="ChEBI" id="CHEBI:57287"/>
        <dbReference type="ChEBI" id="CHEBI:57379"/>
        <dbReference type="ChEBI" id="CHEBI:74151"/>
        <dbReference type="EC" id="2.3.1.225"/>
    </reaction>
</comment>
<evidence type="ECO:0000256" key="10">
    <source>
        <dbReference type="RuleBase" id="RU079119"/>
    </source>
</evidence>
<comment type="similarity">
    <text evidence="10">Belongs to the DHHC palmitoyltransferase family.</text>
</comment>
<keyword evidence="3 10" id="KW-0812">Transmembrane</keyword>
<dbReference type="GO" id="GO:0005794">
    <property type="term" value="C:Golgi apparatus"/>
    <property type="evidence" value="ECO:0007669"/>
    <property type="project" value="TreeGrafter"/>
</dbReference>
<dbReference type="EC" id="2.3.1.225" evidence="10"/>
<proteinExistence type="inferred from homology"/>
<keyword evidence="6" id="KW-0564">Palmitate</keyword>